<accession>M0DU52</accession>
<name>M0DU52_9EURY</name>
<reference evidence="2 3" key="1">
    <citation type="journal article" date="2014" name="PLoS Genet.">
        <title>Phylogenetically driven sequencing of extremely halophilic archaea reveals strategies for static and dynamic osmo-response.</title>
        <authorList>
            <person name="Becker E.A."/>
            <person name="Seitzer P.M."/>
            <person name="Tritt A."/>
            <person name="Larsen D."/>
            <person name="Krusor M."/>
            <person name="Yao A.I."/>
            <person name="Wu D."/>
            <person name="Madern D."/>
            <person name="Eisen J.A."/>
            <person name="Darling A.E."/>
            <person name="Facciotti M.T."/>
        </authorList>
    </citation>
    <scope>NUCLEOTIDE SEQUENCE [LARGE SCALE GENOMIC DNA]</scope>
    <source>
        <strain evidence="2 3">DSM 14210</strain>
    </source>
</reference>
<dbReference type="AlphaFoldDB" id="M0DU52"/>
<organism evidence="2 3">
    <name type="scientific">Halorubrum tebenquichense DSM 14210</name>
    <dbReference type="NCBI Taxonomy" id="1227485"/>
    <lineage>
        <taxon>Archaea</taxon>
        <taxon>Methanobacteriati</taxon>
        <taxon>Methanobacteriota</taxon>
        <taxon>Stenosarchaea group</taxon>
        <taxon>Halobacteria</taxon>
        <taxon>Halobacteriales</taxon>
        <taxon>Haloferacaceae</taxon>
        <taxon>Halorubrum</taxon>
    </lineage>
</organism>
<dbReference type="InterPro" id="IPR036390">
    <property type="entry name" value="WH_DNA-bd_sf"/>
</dbReference>
<evidence type="ECO:0000313" key="2">
    <source>
        <dbReference type="EMBL" id="ELZ38996.1"/>
    </source>
</evidence>
<proteinExistence type="predicted"/>
<keyword evidence="3" id="KW-1185">Reference proteome</keyword>
<gene>
    <name evidence="2" type="ORF">C472_05626</name>
</gene>
<evidence type="ECO:0000259" key="1">
    <source>
        <dbReference type="Pfam" id="PF03551"/>
    </source>
</evidence>
<sequence>MSTTTSDTSETNSTLHHTDLSAFQIDLLTVCARLEQSKTNVKGLAIKEGLQDIYGEEINHGRLYPNLDELADEGLIGKDEKKIDDRTNSYRVTSRGFELLAQRRDHLTAAVDGGA</sequence>
<dbReference type="InterPro" id="IPR005149">
    <property type="entry name" value="Tscrpt_reg_PadR_N"/>
</dbReference>
<dbReference type="EMBL" id="AOJD01000031">
    <property type="protein sequence ID" value="ELZ38996.1"/>
    <property type="molecule type" value="Genomic_DNA"/>
</dbReference>
<dbReference type="PATRIC" id="fig|1227485.3.peg.1080"/>
<dbReference type="InterPro" id="IPR036388">
    <property type="entry name" value="WH-like_DNA-bd_sf"/>
</dbReference>
<dbReference type="Gene3D" id="1.10.10.10">
    <property type="entry name" value="Winged helix-like DNA-binding domain superfamily/Winged helix DNA-binding domain"/>
    <property type="match status" value="1"/>
</dbReference>
<dbReference type="Proteomes" id="UP000011523">
    <property type="component" value="Unassembled WGS sequence"/>
</dbReference>
<dbReference type="Pfam" id="PF03551">
    <property type="entry name" value="PadR"/>
    <property type="match status" value="1"/>
</dbReference>
<comment type="caution">
    <text evidence="2">The sequence shown here is derived from an EMBL/GenBank/DDBJ whole genome shotgun (WGS) entry which is preliminary data.</text>
</comment>
<feature type="domain" description="Transcription regulator PadR N-terminal" evidence="1">
    <location>
        <begin position="39"/>
        <end position="101"/>
    </location>
</feature>
<evidence type="ECO:0000313" key="3">
    <source>
        <dbReference type="Proteomes" id="UP000011523"/>
    </source>
</evidence>
<dbReference type="OrthoDB" id="321277at2157"/>
<protein>
    <recommendedName>
        <fullName evidence="1">Transcription regulator PadR N-terminal domain-containing protein</fullName>
    </recommendedName>
</protein>
<dbReference type="RefSeq" id="WP_006628816.1">
    <property type="nucleotide sequence ID" value="NZ_AOJD01000031.1"/>
</dbReference>
<dbReference type="SUPFAM" id="SSF46785">
    <property type="entry name" value="Winged helix' DNA-binding domain"/>
    <property type="match status" value="1"/>
</dbReference>